<dbReference type="InterPro" id="IPR004358">
    <property type="entry name" value="Sig_transdc_His_kin-like_C"/>
</dbReference>
<evidence type="ECO:0000256" key="4">
    <source>
        <dbReference type="ARBA" id="ARBA00022553"/>
    </source>
</evidence>
<dbReference type="GO" id="GO:0005886">
    <property type="term" value="C:plasma membrane"/>
    <property type="evidence" value="ECO:0007669"/>
    <property type="project" value="UniProtKB-SubCell"/>
</dbReference>
<dbReference type="Pfam" id="PF00512">
    <property type="entry name" value="HisKA"/>
    <property type="match status" value="1"/>
</dbReference>
<evidence type="ECO:0000256" key="10">
    <source>
        <dbReference type="ARBA" id="ARBA00023136"/>
    </source>
</evidence>
<gene>
    <name evidence="13" type="ORF">GZH47_01180</name>
</gene>
<dbReference type="AlphaFoldDB" id="A0A6C0NTY2"/>
<dbReference type="SUPFAM" id="SSF47384">
    <property type="entry name" value="Homodimeric domain of signal transducing histidine kinase"/>
    <property type="match status" value="1"/>
</dbReference>
<dbReference type="PRINTS" id="PR00344">
    <property type="entry name" value="BCTRLSENSOR"/>
</dbReference>
<dbReference type="Proteomes" id="UP000479114">
    <property type="component" value="Chromosome"/>
</dbReference>
<comment type="catalytic activity">
    <reaction evidence="1">
        <text>ATP + protein L-histidine = ADP + protein N-phospho-L-histidine.</text>
        <dbReference type="EC" id="2.7.13.3"/>
    </reaction>
</comment>
<dbReference type="InterPro" id="IPR005467">
    <property type="entry name" value="His_kinase_dom"/>
</dbReference>
<keyword evidence="11" id="KW-1133">Transmembrane helix</keyword>
<dbReference type="InterPro" id="IPR003594">
    <property type="entry name" value="HATPase_dom"/>
</dbReference>
<protein>
    <recommendedName>
        <fullName evidence="3">histidine kinase</fullName>
        <ecNumber evidence="3">2.7.13.3</ecNumber>
    </recommendedName>
</protein>
<dbReference type="EC" id="2.7.13.3" evidence="3"/>
<dbReference type="InterPro" id="IPR050736">
    <property type="entry name" value="Sensor_HK_Regulatory"/>
</dbReference>
<dbReference type="PANTHER" id="PTHR43711:SF28">
    <property type="entry name" value="SENSOR HISTIDINE KINASE YXDK"/>
    <property type="match status" value="1"/>
</dbReference>
<evidence type="ECO:0000256" key="8">
    <source>
        <dbReference type="ARBA" id="ARBA00022840"/>
    </source>
</evidence>
<dbReference type="FunFam" id="1.10.287.130:FF:000001">
    <property type="entry name" value="Two-component sensor histidine kinase"/>
    <property type="match status" value="1"/>
</dbReference>
<dbReference type="SMART" id="SM00388">
    <property type="entry name" value="HisKA"/>
    <property type="match status" value="1"/>
</dbReference>
<evidence type="ECO:0000256" key="9">
    <source>
        <dbReference type="ARBA" id="ARBA00023012"/>
    </source>
</evidence>
<dbReference type="KEGG" id="prz:GZH47_01180"/>
<evidence type="ECO:0000256" key="6">
    <source>
        <dbReference type="ARBA" id="ARBA00022741"/>
    </source>
</evidence>
<feature type="transmembrane region" description="Helical" evidence="11">
    <location>
        <begin position="158"/>
        <end position="182"/>
    </location>
</feature>
<dbReference type="Gene3D" id="1.10.287.130">
    <property type="match status" value="1"/>
</dbReference>
<dbReference type="InterPro" id="IPR003661">
    <property type="entry name" value="HisK_dim/P_dom"/>
</dbReference>
<keyword evidence="9" id="KW-0902">Two-component regulatory system</keyword>
<dbReference type="EMBL" id="CP048286">
    <property type="protein sequence ID" value="QHW29581.1"/>
    <property type="molecule type" value="Genomic_DNA"/>
</dbReference>
<dbReference type="PROSITE" id="PS50109">
    <property type="entry name" value="HIS_KIN"/>
    <property type="match status" value="1"/>
</dbReference>
<keyword evidence="7 13" id="KW-0418">Kinase</keyword>
<dbReference type="Pfam" id="PF02518">
    <property type="entry name" value="HATPase_c"/>
    <property type="match status" value="1"/>
</dbReference>
<evidence type="ECO:0000256" key="1">
    <source>
        <dbReference type="ARBA" id="ARBA00000085"/>
    </source>
</evidence>
<dbReference type="SUPFAM" id="SSF55874">
    <property type="entry name" value="ATPase domain of HSP90 chaperone/DNA topoisomerase II/histidine kinase"/>
    <property type="match status" value="1"/>
</dbReference>
<evidence type="ECO:0000256" key="7">
    <source>
        <dbReference type="ARBA" id="ARBA00022777"/>
    </source>
</evidence>
<dbReference type="PANTHER" id="PTHR43711">
    <property type="entry name" value="TWO-COMPONENT HISTIDINE KINASE"/>
    <property type="match status" value="1"/>
</dbReference>
<keyword evidence="14" id="KW-1185">Reference proteome</keyword>
<evidence type="ECO:0000256" key="2">
    <source>
        <dbReference type="ARBA" id="ARBA00004651"/>
    </source>
</evidence>
<evidence type="ECO:0000256" key="5">
    <source>
        <dbReference type="ARBA" id="ARBA00022679"/>
    </source>
</evidence>
<comment type="subcellular location">
    <subcellularLocation>
        <location evidence="2">Cell membrane</location>
        <topology evidence="2">Multi-pass membrane protein</topology>
    </subcellularLocation>
</comment>
<keyword evidence="10 11" id="KW-0472">Membrane</keyword>
<dbReference type="GO" id="GO:0005524">
    <property type="term" value="F:ATP binding"/>
    <property type="evidence" value="ECO:0007669"/>
    <property type="project" value="UniProtKB-KW"/>
</dbReference>
<evidence type="ECO:0000259" key="12">
    <source>
        <dbReference type="PROSITE" id="PS50109"/>
    </source>
</evidence>
<dbReference type="CDD" id="cd00075">
    <property type="entry name" value="HATPase"/>
    <property type="match status" value="1"/>
</dbReference>
<accession>A0A6C0NTY2</accession>
<organism evidence="13 14">
    <name type="scientific">Paenibacillus rhizovicinus</name>
    <dbReference type="NCBI Taxonomy" id="2704463"/>
    <lineage>
        <taxon>Bacteria</taxon>
        <taxon>Bacillati</taxon>
        <taxon>Bacillota</taxon>
        <taxon>Bacilli</taxon>
        <taxon>Bacillales</taxon>
        <taxon>Paenibacillaceae</taxon>
        <taxon>Paenibacillus</taxon>
    </lineage>
</organism>
<feature type="transmembrane region" description="Helical" evidence="11">
    <location>
        <begin position="9"/>
        <end position="30"/>
    </location>
</feature>
<dbReference type="InterPro" id="IPR036890">
    <property type="entry name" value="HATPase_C_sf"/>
</dbReference>
<dbReference type="SMART" id="SM00387">
    <property type="entry name" value="HATPase_c"/>
    <property type="match status" value="1"/>
</dbReference>
<keyword evidence="11" id="KW-0812">Transmembrane</keyword>
<keyword evidence="8" id="KW-0067">ATP-binding</keyword>
<feature type="domain" description="Histidine kinase" evidence="12">
    <location>
        <begin position="197"/>
        <end position="413"/>
    </location>
</feature>
<evidence type="ECO:0000256" key="3">
    <source>
        <dbReference type="ARBA" id="ARBA00012438"/>
    </source>
</evidence>
<dbReference type="CDD" id="cd00082">
    <property type="entry name" value="HisKA"/>
    <property type="match status" value="1"/>
</dbReference>
<name>A0A6C0NTY2_9BACL</name>
<evidence type="ECO:0000313" key="14">
    <source>
        <dbReference type="Proteomes" id="UP000479114"/>
    </source>
</evidence>
<dbReference type="Gene3D" id="3.30.565.10">
    <property type="entry name" value="Histidine kinase-like ATPase, C-terminal domain"/>
    <property type="match status" value="1"/>
</dbReference>
<proteinExistence type="predicted"/>
<keyword evidence="4" id="KW-0597">Phosphoprotein</keyword>
<dbReference type="FunFam" id="3.30.565.10:FF:000006">
    <property type="entry name" value="Sensor histidine kinase WalK"/>
    <property type="match status" value="1"/>
</dbReference>
<keyword evidence="5" id="KW-0808">Transferase</keyword>
<keyword evidence="6" id="KW-0547">Nucleotide-binding</keyword>
<dbReference type="InterPro" id="IPR036097">
    <property type="entry name" value="HisK_dim/P_sf"/>
</dbReference>
<reference evidence="13 14" key="1">
    <citation type="submission" date="2020-02" db="EMBL/GenBank/DDBJ databases">
        <title>Paenibacillus sp. nov., isolated from rhizosphere soil of tomato.</title>
        <authorList>
            <person name="Weon H.-Y."/>
            <person name="Lee S.A."/>
        </authorList>
    </citation>
    <scope>NUCLEOTIDE SEQUENCE [LARGE SCALE GENOMIC DNA]</scope>
    <source>
        <strain evidence="13 14">14171R-81</strain>
    </source>
</reference>
<evidence type="ECO:0000256" key="11">
    <source>
        <dbReference type="SAM" id="Phobius"/>
    </source>
</evidence>
<dbReference type="GO" id="GO:0000155">
    <property type="term" value="F:phosphorelay sensor kinase activity"/>
    <property type="evidence" value="ECO:0007669"/>
    <property type="project" value="InterPro"/>
</dbReference>
<dbReference type="RefSeq" id="WP_162638151.1">
    <property type="nucleotide sequence ID" value="NZ_CP048286.1"/>
</dbReference>
<sequence>MFNNVRRRLVVLNAAVILLALTMLSSLIYFHMHYRLYHDTDEILKMAERRVQSFQNLPEMLRTGRSDPNQDETTTYLFWNAEGNLIGQLPVQSFSPDITYHFKLSSTTSELRTVNADKRTYRVLQFPAMQKQETIVSIGIVRSLEDAKSTLHSLMWDISLAIIAGVVISIFSGIFLAGRALVPIRNSWENQQRFVADASHELRTPTAVILAQTELLLRHPSHSIEQESPHIAVILKESKRMNRLLSDLLTLARTDSNQLQLQRSVIALDVVLQELIEHFRLLSVTKEIDIGSDLQTPLSLVGDEGRIRQLLIILLDNALKFTPPYGHIEIIGRYRSDFVYICVKDNGCGIAEADLPYVFDRFYRGDKARSRAEGGTGLGLSIAKWIVNAHGGMIRIDSTVNLGTSVELFLPRK</sequence>
<evidence type="ECO:0000313" key="13">
    <source>
        <dbReference type="EMBL" id="QHW29581.1"/>
    </source>
</evidence>